<proteinExistence type="predicted"/>
<keyword evidence="2" id="KW-1185">Reference proteome</keyword>
<organism evidence="1 2">
    <name type="scientific">Paracandidimonas soli</name>
    <dbReference type="NCBI Taxonomy" id="1917182"/>
    <lineage>
        <taxon>Bacteria</taxon>
        <taxon>Pseudomonadati</taxon>
        <taxon>Pseudomonadota</taxon>
        <taxon>Betaproteobacteria</taxon>
        <taxon>Burkholderiales</taxon>
        <taxon>Alcaligenaceae</taxon>
        <taxon>Paracandidimonas</taxon>
    </lineage>
</organism>
<sequence length="124" mass="13976">MLAHRLRHRITFQRNEPAQRDENNVPIPNSGGWQTVVLADGTRLENVPAEVLTGPGREFQGGAATQAEASARINLRWFPASERDMAVWRVLWDGRVYNITSAEADVTARREWRLRVVDGPSEGQ</sequence>
<dbReference type="OrthoDB" id="8640229at2"/>
<accession>A0A4R3V4S7</accession>
<reference evidence="1 2" key="1">
    <citation type="submission" date="2019-03" db="EMBL/GenBank/DDBJ databases">
        <title>Genomic Encyclopedia of Type Strains, Phase IV (KMG-IV): sequencing the most valuable type-strain genomes for metagenomic binning, comparative biology and taxonomic classification.</title>
        <authorList>
            <person name="Goeker M."/>
        </authorList>
    </citation>
    <scope>NUCLEOTIDE SEQUENCE [LARGE SCALE GENOMIC DNA]</scope>
    <source>
        <strain evidence="1 2">DSM 100048</strain>
    </source>
</reference>
<dbReference type="InterPro" id="IPR038666">
    <property type="entry name" value="SSP1_head-tail_sf"/>
</dbReference>
<dbReference type="InterPro" id="IPR008767">
    <property type="entry name" value="Phage_SPP1_head-tail_adaptor"/>
</dbReference>
<dbReference type="EMBL" id="SMBX01000006">
    <property type="protein sequence ID" value="TCU97314.1"/>
    <property type="molecule type" value="Genomic_DNA"/>
</dbReference>
<dbReference type="Gene3D" id="2.40.10.270">
    <property type="entry name" value="Bacteriophage SPP1 head-tail adaptor protein"/>
    <property type="match status" value="1"/>
</dbReference>
<dbReference type="Proteomes" id="UP000294692">
    <property type="component" value="Unassembled WGS sequence"/>
</dbReference>
<evidence type="ECO:0000313" key="1">
    <source>
        <dbReference type="EMBL" id="TCU97314.1"/>
    </source>
</evidence>
<comment type="caution">
    <text evidence="1">The sequence shown here is derived from an EMBL/GenBank/DDBJ whole genome shotgun (WGS) entry which is preliminary data.</text>
</comment>
<protein>
    <submittedName>
        <fullName evidence="1">Head-tail joining protein</fullName>
    </submittedName>
</protein>
<name>A0A4R3V4S7_9BURK</name>
<dbReference type="RefSeq" id="WP_132477406.1">
    <property type="nucleotide sequence ID" value="NZ_JBHRVM010000001.1"/>
</dbReference>
<evidence type="ECO:0000313" key="2">
    <source>
        <dbReference type="Proteomes" id="UP000294692"/>
    </source>
</evidence>
<dbReference type="Pfam" id="PF05521">
    <property type="entry name" value="Phage_HCP"/>
    <property type="match status" value="1"/>
</dbReference>
<dbReference type="AlphaFoldDB" id="A0A4R3V4S7"/>
<gene>
    <name evidence="1" type="ORF">EV686_106197</name>
</gene>